<dbReference type="SUPFAM" id="SSF55729">
    <property type="entry name" value="Acyl-CoA N-acyltransferases (Nat)"/>
    <property type="match status" value="1"/>
</dbReference>
<reference evidence="2 3" key="1">
    <citation type="submission" date="2020-08" db="EMBL/GenBank/DDBJ databases">
        <title>Genome public.</title>
        <authorList>
            <person name="Liu C."/>
            <person name="Sun Q."/>
        </authorList>
    </citation>
    <scope>NUCLEOTIDE SEQUENCE [LARGE SCALE GENOMIC DNA]</scope>
    <source>
        <strain evidence="2 3">NSJ-79</strain>
    </source>
</reference>
<evidence type="ECO:0000313" key="2">
    <source>
        <dbReference type="EMBL" id="MBC5632602.1"/>
    </source>
</evidence>
<feature type="domain" description="N-acetyltransferase" evidence="1">
    <location>
        <begin position="1"/>
        <end position="137"/>
    </location>
</feature>
<proteinExistence type="predicted"/>
<evidence type="ECO:0000313" key="3">
    <source>
        <dbReference type="Proteomes" id="UP000651475"/>
    </source>
</evidence>
<dbReference type="CDD" id="cd04301">
    <property type="entry name" value="NAT_SF"/>
    <property type="match status" value="1"/>
</dbReference>
<accession>A0ABR7DML3</accession>
<evidence type="ECO:0000259" key="1">
    <source>
        <dbReference type="PROSITE" id="PS51186"/>
    </source>
</evidence>
<dbReference type="PROSITE" id="PS51186">
    <property type="entry name" value="GNAT"/>
    <property type="match status" value="1"/>
</dbReference>
<keyword evidence="3" id="KW-1185">Reference proteome</keyword>
<dbReference type="InterPro" id="IPR000182">
    <property type="entry name" value="GNAT_dom"/>
</dbReference>
<name>A0ABR7DML3_9BACT</name>
<sequence length="160" mass="19057">MFRDLYMISFPVFEQRTDEQQDDAFSCLNYHLNAYAEDGCFIGFISYWEFSDYIYIEHFAINQSLRGKGHGYRILQRFISEASKMVLLEIDPITDEVSEARLRFYKRCGFHKNPYPHIHPPYRSGCKGHSLLVLTTEREITESEYRLFNKELTDVVMRKN</sequence>
<organism evidence="2 3">
    <name type="scientific">Parabacteroides hominis</name>
    <dbReference type="NCBI Taxonomy" id="2763057"/>
    <lineage>
        <taxon>Bacteria</taxon>
        <taxon>Pseudomonadati</taxon>
        <taxon>Bacteroidota</taxon>
        <taxon>Bacteroidia</taxon>
        <taxon>Bacteroidales</taxon>
        <taxon>Tannerellaceae</taxon>
        <taxon>Parabacteroides</taxon>
    </lineage>
</organism>
<protein>
    <submittedName>
        <fullName evidence="2">GNAT family N-acetyltransferase</fullName>
    </submittedName>
</protein>
<dbReference type="Pfam" id="PF00583">
    <property type="entry name" value="Acetyltransf_1"/>
    <property type="match status" value="1"/>
</dbReference>
<dbReference type="Gene3D" id="3.40.630.30">
    <property type="match status" value="1"/>
</dbReference>
<dbReference type="InterPro" id="IPR016181">
    <property type="entry name" value="Acyl_CoA_acyltransferase"/>
</dbReference>
<dbReference type="Proteomes" id="UP000651475">
    <property type="component" value="Unassembled WGS sequence"/>
</dbReference>
<dbReference type="EMBL" id="JACOOJ010000009">
    <property type="protein sequence ID" value="MBC5632602.1"/>
    <property type="molecule type" value="Genomic_DNA"/>
</dbReference>
<gene>
    <name evidence="2" type="ORF">H8S65_07455</name>
</gene>
<comment type="caution">
    <text evidence="2">The sequence shown here is derived from an EMBL/GenBank/DDBJ whole genome shotgun (WGS) entry which is preliminary data.</text>
</comment>